<name>A0AAD7WAC1_9TELE</name>
<keyword evidence="3" id="KW-1185">Reference proteome</keyword>
<dbReference type="EMBL" id="JAINUG010000178">
    <property type="protein sequence ID" value="KAJ8389771.1"/>
    <property type="molecule type" value="Genomic_DNA"/>
</dbReference>
<gene>
    <name evidence="2" type="ORF">AAFF_G00114770</name>
</gene>
<dbReference type="InterPro" id="IPR043502">
    <property type="entry name" value="DNA/RNA_pol_sf"/>
</dbReference>
<evidence type="ECO:0000256" key="1">
    <source>
        <dbReference type="SAM" id="MobiDB-lite"/>
    </source>
</evidence>
<dbReference type="Proteomes" id="UP001221898">
    <property type="component" value="Unassembled WGS sequence"/>
</dbReference>
<feature type="region of interest" description="Disordered" evidence="1">
    <location>
        <begin position="112"/>
        <end position="154"/>
    </location>
</feature>
<reference evidence="2" key="1">
    <citation type="journal article" date="2023" name="Science">
        <title>Genome structures resolve the early diversification of teleost fishes.</title>
        <authorList>
            <person name="Parey E."/>
            <person name="Louis A."/>
            <person name="Montfort J."/>
            <person name="Bouchez O."/>
            <person name="Roques C."/>
            <person name="Iampietro C."/>
            <person name="Lluch J."/>
            <person name="Castinel A."/>
            <person name="Donnadieu C."/>
            <person name="Desvignes T."/>
            <person name="Floi Bucao C."/>
            <person name="Jouanno E."/>
            <person name="Wen M."/>
            <person name="Mejri S."/>
            <person name="Dirks R."/>
            <person name="Jansen H."/>
            <person name="Henkel C."/>
            <person name="Chen W.J."/>
            <person name="Zahm M."/>
            <person name="Cabau C."/>
            <person name="Klopp C."/>
            <person name="Thompson A.W."/>
            <person name="Robinson-Rechavi M."/>
            <person name="Braasch I."/>
            <person name="Lecointre G."/>
            <person name="Bobe J."/>
            <person name="Postlethwait J.H."/>
            <person name="Berthelot C."/>
            <person name="Roest Crollius H."/>
            <person name="Guiguen Y."/>
        </authorList>
    </citation>
    <scope>NUCLEOTIDE SEQUENCE</scope>
    <source>
        <strain evidence="2">NC1722</strain>
    </source>
</reference>
<comment type="caution">
    <text evidence="2">The sequence shown here is derived from an EMBL/GenBank/DDBJ whole genome shotgun (WGS) entry which is preliminary data.</text>
</comment>
<evidence type="ECO:0000313" key="3">
    <source>
        <dbReference type="Proteomes" id="UP001221898"/>
    </source>
</evidence>
<dbReference type="SUPFAM" id="SSF56672">
    <property type="entry name" value="DNA/RNA polymerases"/>
    <property type="match status" value="1"/>
</dbReference>
<evidence type="ECO:0000313" key="2">
    <source>
        <dbReference type="EMBL" id="KAJ8389771.1"/>
    </source>
</evidence>
<protein>
    <submittedName>
        <fullName evidence="2">Uncharacterized protein</fullName>
    </submittedName>
</protein>
<organism evidence="2 3">
    <name type="scientific">Aldrovandia affinis</name>
    <dbReference type="NCBI Taxonomy" id="143900"/>
    <lineage>
        <taxon>Eukaryota</taxon>
        <taxon>Metazoa</taxon>
        <taxon>Chordata</taxon>
        <taxon>Craniata</taxon>
        <taxon>Vertebrata</taxon>
        <taxon>Euteleostomi</taxon>
        <taxon>Actinopterygii</taxon>
        <taxon>Neopterygii</taxon>
        <taxon>Teleostei</taxon>
        <taxon>Notacanthiformes</taxon>
        <taxon>Halosauridae</taxon>
        <taxon>Aldrovandia</taxon>
    </lineage>
</organism>
<feature type="non-terminal residue" evidence="2">
    <location>
        <position position="1"/>
    </location>
</feature>
<accession>A0AAD7WAC1</accession>
<sequence>EDPPRPGKRCVTGIKGAGLTANLKKCRLGLQEAEYLGYTIGRAYIKPRQRKWKPLGTDLAHSQKSKSGAANGNANALSRRDALLCQTAPPLPVGAEEEGVWQPARGGAGSCDGWEVHTDTLAPPQDHIWKSGGKRRTGNSLTADGSRIKQEALP</sequence>
<feature type="region of interest" description="Disordered" evidence="1">
    <location>
        <begin position="55"/>
        <end position="75"/>
    </location>
</feature>
<proteinExistence type="predicted"/>
<dbReference type="AlphaFoldDB" id="A0AAD7WAC1"/>